<feature type="chain" id="PRO_5002592817" evidence="2">
    <location>
        <begin position="27"/>
        <end position="112"/>
    </location>
</feature>
<accession>A0A0H1R4W5</accession>
<comment type="caution">
    <text evidence="3">The sequence shown here is derived from an EMBL/GenBank/DDBJ whole genome shotgun (WGS) entry which is preliminary data.</text>
</comment>
<evidence type="ECO:0000256" key="2">
    <source>
        <dbReference type="SAM" id="SignalP"/>
    </source>
</evidence>
<evidence type="ECO:0000313" key="4">
    <source>
        <dbReference type="Proteomes" id="UP000035489"/>
    </source>
</evidence>
<dbReference type="AlphaFoldDB" id="A0A0H1R4W5"/>
<organism evidence="3 4">
    <name type="scientific">Microvirga vignae</name>
    <dbReference type="NCBI Taxonomy" id="1225564"/>
    <lineage>
        <taxon>Bacteria</taxon>
        <taxon>Pseudomonadati</taxon>
        <taxon>Pseudomonadota</taxon>
        <taxon>Alphaproteobacteria</taxon>
        <taxon>Hyphomicrobiales</taxon>
        <taxon>Methylobacteriaceae</taxon>
        <taxon>Microvirga</taxon>
    </lineage>
</organism>
<dbReference type="PATRIC" id="fig|1225564.3.peg.7058"/>
<reference evidence="3 4" key="1">
    <citation type="submission" date="2015-05" db="EMBL/GenBank/DDBJ databases">
        <title>Draft genome sequence of Microvirga vignae strain BR3299, a novel nitrogen fixing bacteria isolated from Brazil semi-aired region.</title>
        <authorList>
            <person name="Zilli J.E."/>
            <person name="Passos S.R."/>
            <person name="Leite J."/>
            <person name="Baldani J.I."/>
            <person name="Xavier G.R."/>
            <person name="Rumjaneck N.G."/>
            <person name="Simoes-Araujo J.L."/>
        </authorList>
    </citation>
    <scope>NUCLEOTIDE SEQUENCE [LARGE SCALE GENOMIC DNA]</scope>
    <source>
        <strain evidence="3 4">BR3299</strain>
    </source>
</reference>
<dbReference type="Proteomes" id="UP000035489">
    <property type="component" value="Unassembled WGS sequence"/>
</dbReference>
<feature type="region of interest" description="Disordered" evidence="1">
    <location>
        <begin position="24"/>
        <end position="112"/>
    </location>
</feature>
<keyword evidence="2" id="KW-0732">Signal</keyword>
<dbReference type="EMBL" id="LCYG01000092">
    <property type="protein sequence ID" value="KLK90188.1"/>
    <property type="molecule type" value="Genomic_DNA"/>
</dbReference>
<evidence type="ECO:0000256" key="1">
    <source>
        <dbReference type="SAM" id="MobiDB-lite"/>
    </source>
</evidence>
<feature type="compositionally biased region" description="Basic and acidic residues" evidence="1">
    <location>
        <begin position="55"/>
        <end position="66"/>
    </location>
</feature>
<dbReference type="RefSeq" id="WP_047192151.1">
    <property type="nucleotide sequence ID" value="NZ_LCYG01000092.1"/>
</dbReference>
<protein>
    <submittedName>
        <fullName evidence="3">Uncharacterized protein</fullName>
    </submittedName>
</protein>
<dbReference type="OrthoDB" id="8004454at2"/>
<feature type="signal peptide" evidence="2">
    <location>
        <begin position="1"/>
        <end position="26"/>
    </location>
</feature>
<proteinExistence type="predicted"/>
<name>A0A0H1R4W5_9HYPH</name>
<sequence>MSPRQRDIRIALVALAALIASVEAAAAQGQPQSSDVPKSESTGPQDPRSTGSVGRSDEPLSDKLDRTGGVIRPPSDIAPDMSVRPPVPEPGTTPVIPPPGSPGGDQTIEPKG</sequence>
<keyword evidence="4" id="KW-1185">Reference proteome</keyword>
<evidence type="ECO:0000313" key="3">
    <source>
        <dbReference type="EMBL" id="KLK90188.1"/>
    </source>
</evidence>
<gene>
    <name evidence="3" type="ORF">AA309_27145</name>
</gene>
<feature type="compositionally biased region" description="Polar residues" evidence="1">
    <location>
        <begin position="29"/>
        <end position="53"/>
    </location>
</feature>
<feature type="compositionally biased region" description="Pro residues" evidence="1">
    <location>
        <begin position="85"/>
        <end position="101"/>
    </location>
</feature>